<dbReference type="PANTHER" id="PTHR43861">
    <property type="entry name" value="TRANS-ACONITATE 2-METHYLTRANSFERASE-RELATED"/>
    <property type="match status" value="1"/>
</dbReference>
<dbReference type="AlphaFoldDB" id="A0A1B2ECI7"/>
<evidence type="ECO:0000256" key="1">
    <source>
        <dbReference type="ARBA" id="ARBA00022679"/>
    </source>
</evidence>
<proteinExistence type="predicted"/>
<dbReference type="SUPFAM" id="SSF53335">
    <property type="entry name" value="S-adenosyl-L-methionine-dependent methyltransferases"/>
    <property type="match status" value="1"/>
</dbReference>
<organism evidence="3">
    <name type="scientific">Microvirga ossetica</name>
    <dbReference type="NCBI Taxonomy" id="1882682"/>
    <lineage>
        <taxon>Bacteria</taxon>
        <taxon>Pseudomonadati</taxon>
        <taxon>Pseudomonadota</taxon>
        <taxon>Alphaproteobacteria</taxon>
        <taxon>Hyphomicrobiales</taxon>
        <taxon>Methylobacteriaceae</taxon>
        <taxon>Microvirga</taxon>
    </lineage>
</organism>
<protein>
    <recommendedName>
        <fullName evidence="2">Methyltransferase domain-containing protein</fullName>
    </recommendedName>
</protein>
<dbReference type="CDD" id="cd02440">
    <property type="entry name" value="AdoMet_MTases"/>
    <property type="match status" value="1"/>
</dbReference>
<dbReference type="InterPro" id="IPR041698">
    <property type="entry name" value="Methyltransf_25"/>
</dbReference>
<dbReference type="EMBL" id="CP016616">
    <property type="protein sequence ID" value="ANY77700.1"/>
    <property type="molecule type" value="Genomic_DNA"/>
</dbReference>
<sequence length="305" mass="34080">MRCVYSDGVYIDDAWEPAGVTEQFLGNAEIYHERYFSDAYWKYLLDRGLTCATVDIPNTARVLDIGSGSGNTALIAATIFNGSEVFASDISPQLLKILMKLANNAGLTNVKSFCFDLHKDFFAPASFDLVIGGAILHHMLDPLAALKNVAKWLKPGAPIIMMEPMEAGGHLMCAVYQTILDECGEELDPRIAHFLNAMVQDYEARFGVPRVKPWTGNLDDKWLFNRTYLKWLVNELGLRLDSVNAMSDDSSRWIESMIRGNLSTSGNATVPTPPRMWEVVAEFDQGISTTVKRYLMQEAIIVLRK</sequence>
<reference evidence="3" key="1">
    <citation type="submission" date="2016-07" db="EMBL/GenBank/DDBJ databases">
        <title>Microvirga ossetica sp. nov. a new species of rhizobia isolated from root nodules of the legume species Vicia alpestris Steven originated from North Ossetia region in the Caucasus.</title>
        <authorList>
            <person name="Safronova V.I."/>
            <person name="Kuznetsova I.G."/>
            <person name="Sazanova A.L."/>
            <person name="Belimov A."/>
            <person name="Andronov E."/>
            <person name="Osledkin Y.S."/>
            <person name="Onishchuk O.P."/>
            <person name="Kurchak O.N."/>
            <person name="Shaposhnikov A.I."/>
            <person name="Willems A."/>
            <person name="Tikhonovich I.A."/>
        </authorList>
    </citation>
    <scope>NUCLEOTIDE SEQUENCE [LARGE SCALE GENOMIC DNA]</scope>
    <source>
        <strain evidence="3">V5/3M</strain>
    </source>
</reference>
<gene>
    <name evidence="3" type="ORF">BB934_05180</name>
</gene>
<dbReference type="InterPro" id="IPR029063">
    <property type="entry name" value="SAM-dependent_MTases_sf"/>
</dbReference>
<evidence type="ECO:0000259" key="2">
    <source>
        <dbReference type="Pfam" id="PF13649"/>
    </source>
</evidence>
<dbReference type="Pfam" id="PF13649">
    <property type="entry name" value="Methyltransf_25"/>
    <property type="match status" value="1"/>
</dbReference>
<dbReference type="Gene3D" id="3.40.50.150">
    <property type="entry name" value="Vaccinia Virus protein VP39"/>
    <property type="match status" value="1"/>
</dbReference>
<evidence type="ECO:0000313" key="3">
    <source>
        <dbReference type="EMBL" id="ANY77700.1"/>
    </source>
</evidence>
<feature type="domain" description="Methyltransferase" evidence="2">
    <location>
        <begin position="62"/>
        <end position="156"/>
    </location>
</feature>
<keyword evidence="1" id="KW-0808">Transferase</keyword>
<accession>A0A1B2ECI7</accession>
<dbReference type="GO" id="GO:0016740">
    <property type="term" value="F:transferase activity"/>
    <property type="evidence" value="ECO:0007669"/>
    <property type="project" value="UniProtKB-KW"/>
</dbReference>
<name>A0A1B2ECI7_9HYPH</name>
<dbReference type="KEGG" id="moc:BB934_05180"/>